<reference evidence="2" key="1">
    <citation type="submission" date="2016-02" db="EMBL/GenBank/DDBJ databases">
        <title>WGS assembly of Manihot esculenta.</title>
        <authorList>
            <person name="Bredeson J.V."/>
            <person name="Prochnik S.E."/>
            <person name="Lyons J.B."/>
            <person name="Schmutz J."/>
            <person name="Grimwood J."/>
            <person name="Vrebalov J."/>
            <person name="Bart R.S."/>
            <person name="Amuge T."/>
            <person name="Ferguson M.E."/>
            <person name="Green R."/>
            <person name="Putnam N."/>
            <person name="Stites J."/>
            <person name="Rounsley S."/>
            <person name="Rokhsar D.S."/>
        </authorList>
    </citation>
    <scope>NUCLEOTIDE SEQUENCE [LARGE SCALE GENOMIC DNA]</scope>
    <source>
        <tissue evidence="2">Leaf</tissue>
    </source>
</reference>
<dbReference type="AlphaFoldDB" id="A0A2C9U9A8"/>
<name>A0A2C9U9A8_MANES</name>
<keyword evidence="1" id="KW-0472">Membrane</keyword>
<proteinExistence type="predicted"/>
<keyword evidence="1" id="KW-0812">Transmembrane</keyword>
<dbReference type="EMBL" id="CM004402">
    <property type="protein sequence ID" value="OAY25906.1"/>
    <property type="molecule type" value="Genomic_DNA"/>
</dbReference>
<keyword evidence="1" id="KW-1133">Transmembrane helix</keyword>
<evidence type="ECO:0000256" key="1">
    <source>
        <dbReference type="SAM" id="Phobius"/>
    </source>
</evidence>
<organism evidence="2">
    <name type="scientific">Manihot esculenta</name>
    <name type="common">Cassava</name>
    <name type="synonym">Jatropha manihot</name>
    <dbReference type="NCBI Taxonomy" id="3983"/>
    <lineage>
        <taxon>Eukaryota</taxon>
        <taxon>Viridiplantae</taxon>
        <taxon>Streptophyta</taxon>
        <taxon>Embryophyta</taxon>
        <taxon>Tracheophyta</taxon>
        <taxon>Spermatophyta</taxon>
        <taxon>Magnoliopsida</taxon>
        <taxon>eudicotyledons</taxon>
        <taxon>Gunneridae</taxon>
        <taxon>Pentapetalae</taxon>
        <taxon>rosids</taxon>
        <taxon>fabids</taxon>
        <taxon>Malpighiales</taxon>
        <taxon>Euphorbiaceae</taxon>
        <taxon>Crotonoideae</taxon>
        <taxon>Manihoteae</taxon>
        <taxon>Manihot</taxon>
    </lineage>
</organism>
<gene>
    <name evidence="2" type="ORF">MANES_16G005200</name>
</gene>
<feature type="transmembrane region" description="Helical" evidence="1">
    <location>
        <begin position="40"/>
        <end position="60"/>
    </location>
</feature>
<protein>
    <submittedName>
        <fullName evidence="2">Uncharacterized protein</fullName>
    </submittedName>
</protein>
<sequence>MPWRSSWEHQKLQMPSIGAHRRHLKTLLHLLHLQFCHNTLTAFNFGLDTIILIFFFCNFIRNTGEMAMIVCF</sequence>
<evidence type="ECO:0000313" key="2">
    <source>
        <dbReference type="EMBL" id="OAY25906.1"/>
    </source>
</evidence>
<accession>A0A2C9U9A8</accession>